<comment type="caution">
    <text evidence="1">The sequence shown here is derived from an EMBL/GenBank/DDBJ whole genome shotgun (WGS) entry which is preliminary data.</text>
</comment>
<protein>
    <submittedName>
        <fullName evidence="1">Uncharacterized protein</fullName>
    </submittedName>
</protein>
<evidence type="ECO:0000313" key="1">
    <source>
        <dbReference type="EMBL" id="MBW0531238.1"/>
    </source>
</evidence>
<proteinExistence type="predicted"/>
<dbReference type="Proteomes" id="UP000765509">
    <property type="component" value="Unassembled WGS sequence"/>
</dbReference>
<reference evidence="1" key="1">
    <citation type="submission" date="2021-03" db="EMBL/GenBank/DDBJ databases">
        <title>Draft genome sequence of rust myrtle Austropuccinia psidii MF-1, a brazilian biotype.</title>
        <authorList>
            <person name="Quecine M.C."/>
            <person name="Pachon D.M.R."/>
            <person name="Bonatelli M.L."/>
            <person name="Correr F.H."/>
            <person name="Franceschini L.M."/>
            <person name="Leite T.F."/>
            <person name="Margarido G.R.A."/>
            <person name="Almeida C.A."/>
            <person name="Ferrarezi J.A."/>
            <person name="Labate C.A."/>
        </authorList>
    </citation>
    <scope>NUCLEOTIDE SEQUENCE</scope>
    <source>
        <strain evidence="1">MF-1</strain>
    </source>
</reference>
<dbReference type="EMBL" id="AVOT02036680">
    <property type="protein sequence ID" value="MBW0531238.1"/>
    <property type="molecule type" value="Genomic_DNA"/>
</dbReference>
<gene>
    <name evidence="1" type="ORF">O181_070953</name>
</gene>
<accession>A0A9Q3F4T9</accession>
<organism evidence="1 2">
    <name type="scientific">Austropuccinia psidii MF-1</name>
    <dbReference type="NCBI Taxonomy" id="1389203"/>
    <lineage>
        <taxon>Eukaryota</taxon>
        <taxon>Fungi</taxon>
        <taxon>Dikarya</taxon>
        <taxon>Basidiomycota</taxon>
        <taxon>Pucciniomycotina</taxon>
        <taxon>Pucciniomycetes</taxon>
        <taxon>Pucciniales</taxon>
        <taxon>Sphaerophragmiaceae</taxon>
        <taxon>Austropuccinia</taxon>
    </lineage>
</organism>
<sequence length="111" mass="12815">MPSQLLIPSRDEVFKEIKYVVEDVAISSLQLLQGDMDLTPLSFNFSLEEQWDEKEEPEEIETVLKVVPPVYHQYFDLLSKVKAERLPPHHDCDNHIKLEALLPPVGVIYSL</sequence>
<evidence type="ECO:0000313" key="2">
    <source>
        <dbReference type="Proteomes" id="UP000765509"/>
    </source>
</evidence>
<dbReference type="AlphaFoldDB" id="A0A9Q3F4T9"/>
<keyword evidence="2" id="KW-1185">Reference proteome</keyword>
<name>A0A9Q3F4T9_9BASI</name>